<evidence type="ECO:0000313" key="3">
    <source>
        <dbReference type="Proteomes" id="UP000253872"/>
    </source>
</evidence>
<evidence type="ECO:0000313" key="2">
    <source>
        <dbReference type="EMBL" id="RDE70497.1"/>
    </source>
</evidence>
<proteinExistence type="predicted"/>
<gene>
    <name evidence="2" type="ORF">DPV93_08170</name>
</gene>
<dbReference type="STRING" id="1035839.GCA_000238795_01767"/>
<organism evidence="2 3">
    <name type="scientific">Haemophilus sputorum</name>
    <dbReference type="NCBI Taxonomy" id="1078480"/>
    <lineage>
        <taxon>Bacteria</taxon>
        <taxon>Pseudomonadati</taxon>
        <taxon>Pseudomonadota</taxon>
        <taxon>Gammaproteobacteria</taxon>
        <taxon>Pasteurellales</taxon>
        <taxon>Pasteurellaceae</taxon>
        <taxon>Haemophilus</taxon>
    </lineage>
</organism>
<protein>
    <submittedName>
        <fullName evidence="2">Uncharacterized protein</fullName>
    </submittedName>
</protein>
<sequence length="158" mass="18874">MNTIDWLYILPAVVFFSLLILYCYFLERQIIYFYVSCDNLLDIDYPDYVFNGAFFDTVNKQLESHLVLYAQSHFYQLGIEHQYVKITANVNYEKVPIACYIKATRQQQKRIQQESLTSINISKEIEAFYRFIEIIKKPKYAQITKTKDSTLEKYELVK</sequence>
<evidence type="ECO:0000256" key="1">
    <source>
        <dbReference type="SAM" id="Phobius"/>
    </source>
</evidence>
<comment type="caution">
    <text evidence="2">The sequence shown here is derived from an EMBL/GenBank/DDBJ whole genome shotgun (WGS) entry which is preliminary data.</text>
</comment>
<dbReference type="Proteomes" id="UP000253872">
    <property type="component" value="Unassembled WGS sequence"/>
</dbReference>
<keyword evidence="1" id="KW-1133">Transmembrane helix</keyword>
<reference evidence="2 3" key="1">
    <citation type="submission" date="2018-05" db="EMBL/GenBank/DDBJ databases">
        <title>Draft Genome Sequences for a Diverse set of 7 Haemophilus Species.</title>
        <authorList>
            <person name="Nichols M."/>
            <person name="Topaz N."/>
            <person name="Wang X."/>
            <person name="Wang X."/>
            <person name="Boxrud D."/>
        </authorList>
    </citation>
    <scope>NUCLEOTIDE SEQUENCE [LARGE SCALE GENOMIC DNA]</scope>
    <source>
        <strain evidence="2 3">C2002001239</strain>
    </source>
</reference>
<keyword evidence="1" id="KW-0812">Transmembrane</keyword>
<feature type="transmembrane region" description="Helical" evidence="1">
    <location>
        <begin position="6"/>
        <end position="26"/>
    </location>
</feature>
<dbReference type="EMBL" id="QEPN01000007">
    <property type="protein sequence ID" value="RDE70497.1"/>
    <property type="molecule type" value="Genomic_DNA"/>
</dbReference>
<accession>A0A369YIZ0</accession>
<name>A0A369YIZ0_9PAST</name>
<keyword evidence="1" id="KW-0472">Membrane</keyword>
<dbReference type="AlphaFoldDB" id="A0A369YIZ0"/>